<dbReference type="Pfam" id="PF00512">
    <property type="entry name" value="HisKA"/>
    <property type="match status" value="1"/>
</dbReference>
<dbReference type="InterPro" id="IPR036097">
    <property type="entry name" value="HisK_dim/P_sf"/>
</dbReference>
<organism evidence="14 15">
    <name type="scientific">Xylophilus rhododendri</name>
    <dbReference type="NCBI Taxonomy" id="2697032"/>
    <lineage>
        <taxon>Bacteria</taxon>
        <taxon>Pseudomonadati</taxon>
        <taxon>Pseudomonadota</taxon>
        <taxon>Betaproteobacteria</taxon>
        <taxon>Burkholderiales</taxon>
        <taxon>Xylophilus</taxon>
    </lineage>
</organism>
<comment type="catalytic activity">
    <reaction evidence="1">
        <text>ATP + protein L-histidine = ADP + protein N-phospho-L-histidine.</text>
        <dbReference type="EC" id="2.7.13.3"/>
    </reaction>
</comment>
<evidence type="ECO:0000259" key="12">
    <source>
        <dbReference type="PROSITE" id="PS50109"/>
    </source>
</evidence>
<evidence type="ECO:0000256" key="9">
    <source>
        <dbReference type="ARBA" id="ARBA00023012"/>
    </source>
</evidence>
<dbReference type="InterPro" id="IPR005467">
    <property type="entry name" value="His_kinase_dom"/>
</dbReference>
<sequence length="448" mass="47617">MRSIRGELLKWVLGALCLGSIVLVLVAYLVSLAEMNEVLDENLRDVASSLAEYRERAPAVAVAPSAEGHPMDDAHDYGDLVTQISRPDGSLLFSSNAQVALPLHREAGERTESIAGTEWRTYTLPGPQAIVQVAQRTVARKEMAGEAALRLVVPLALLTLLIGGLLVFGLRRGLEPLDDAAAQMSERTATSLAPLAERELPREMRPLVAAFNGLMGRLEASFTLQRNFVADAAHELRTPVAALGLQLQLLERARDEAGRAEAIRELRGGMDRTARLVEQLLQLSRAQPDVEVFEPVPVALDELARSVVGDFSRLAERVGVDLGVSSATAVTAHADPDQLRVLLNNLVRNAVQFAPAGSRVDVSAGLEDGRPWLAVADQGPGIPAAERGRVFDRFYRSADTAASAGGSGLGLAIVKAIADRHGARVSLGDGLDGGGLQVRVVLAPPPAA</sequence>
<evidence type="ECO:0000256" key="11">
    <source>
        <dbReference type="SAM" id="Phobius"/>
    </source>
</evidence>
<dbReference type="Gene3D" id="3.30.565.10">
    <property type="entry name" value="Histidine kinase-like ATPase, C-terminal domain"/>
    <property type="match status" value="1"/>
</dbReference>
<dbReference type="InterPro" id="IPR003594">
    <property type="entry name" value="HATPase_dom"/>
</dbReference>
<dbReference type="PRINTS" id="PR00344">
    <property type="entry name" value="BCTRLSENSOR"/>
</dbReference>
<feature type="domain" description="HAMP" evidence="13">
    <location>
        <begin position="171"/>
        <end position="223"/>
    </location>
</feature>
<feature type="transmembrane region" description="Helical" evidence="11">
    <location>
        <begin position="147"/>
        <end position="168"/>
    </location>
</feature>
<dbReference type="SMART" id="SM00388">
    <property type="entry name" value="HisKA"/>
    <property type="match status" value="1"/>
</dbReference>
<dbReference type="InterPro" id="IPR003661">
    <property type="entry name" value="HisK_dim/P_dom"/>
</dbReference>
<dbReference type="PANTHER" id="PTHR45436:SF15">
    <property type="entry name" value="SENSOR HISTIDINE KINASE CUSS"/>
    <property type="match status" value="1"/>
</dbReference>
<dbReference type="CDD" id="cd00082">
    <property type="entry name" value="HisKA"/>
    <property type="match status" value="1"/>
</dbReference>
<proteinExistence type="predicted"/>
<dbReference type="GO" id="GO:0005886">
    <property type="term" value="C:plasma membrane"/>
    <property type="evidence" value="ECO:0007669"/>
    <property type="project" value="TreeGrafter"/>
</dbReference>
<dbReference type="Pfam" id="PF08521">
    <property type="entry name" value="2CSK_N"/>
    <property type="match status" value="1"/>
</dbReference>
<evidence type="ECO:0000313" key="14">
    <source>
        <dbReference type="EMBL" id="QHJ00353.1"/>
    </source>
</evidence>
<dbReference type="Proteomes" id="UP000464787">
    <property type="component" value="Chromosome"/>
</dbReference>
<dbReference type="SUPFAM" id="SSF47384">
    <property type="entry name" value="Homodimeric domain of signal transducing histidine kinase"/>
    <property type="match status" value="1"/>
</dbReference>
<dbReference type="PROSITE" id="PS50109">
    <property type="entry name" value="HIS_KIN"/>
    <property type="match status" value="1"/>
</dbReference>
<keyword evidence="7 14" id="KW-0418">Kinase</keyword>
<dbReference type="SMART" id="SM00387">
    <property type="entry name" value="HATPase_c"/>
    <property type="match status" value="1"/>
</dbReference>
<dbReference type="InterPro" id="IPR050428">
    <property type="entry name" value="TCS_sensor_his_kinase"/>
</dbReference>
<evidence type="ECO:0000256" key="3">
    <source>
        <dbReference type="ARBA" id="ARBA00012438"/>
    </source>
</evidence>
<dbReference type="InterPro" id="IPR036890">
    <property type="entry name" value="HATPase_C_sf"/>
</dbReference>
<evidence type="ECO:0000256" key="2">
    <source>
        <dbReference type="ARBA" id="ARBA00004141"/>
    </source>
</evidence>
<dbReference type="KEGG" id="xyk:GT347_21645"/>
<evidence type="ECO:0000256" key="7">
    <source>
        <dbReference type="ARBA" id="ARBA00022777"/>
    </source>
</evidence>
<dbReference type="InterPro" id="IPR003660">
    <property type="entry name" value="HAMP_dom"/>
</dbReference>
<gene>
    <name evidence="14" type="ORF">GT347_21645</name>
</gene>
<dbReference type="PANTHER" id="PTHR45436">
    <property type="entry name" value="SENSOR HISTIDINE KINASE YKOH"/>
    <property type="match status" value="1"/>
</dbReference>
<keyword evidence="5" id="KW-0808">Transferase</keyword>
<feature type="domain" description="Histidine kinase" evidence="12">
    <location>
        <begin position="231"/>
        <end position="446"/>
    </location>
</feature>
<dbReference type="InterPro" id="IPR013727">
    <property type="entry name" value="2CSK_N"/>
</dbReference>
<evidence type="ECO:0000256" key="10">
    <source>
        <dbReference type="ARBA" id="ARBA00023136"/>
    </source>
</evidence>
<dbReference type="EC" id="2.7.13.3" evidence="3"/>
<keyword evidence="9" id="KW-0902">Two-component regulatory system</keyword>
<keyword evidence="6 11" id="KW-0812">Transmembrane</keyword>
<evidence type="ECO:0000256" key="8">
    <source>
        <dbReference type="ARBA" id="ARBA00022989"/>
    </source>
</evidence>
<protein>
    <recommendedName>
        <fullName evidence="3">histidine kinase</fullName>
        <ecNumber evidence="3">2.7.13.3</ecNumber>
    </recommendedName>
</protein>
<evidence type="ECO:0000256" key="5">
    <source>
        <dbReference type="ARBA" id="ARBA00022679"/>
    </source>
</evidence>
<dbReference type="Gene3D" id="1.10.287.130">
    <property type="match status" value="1"/>
</dbReference>
<evidence type="ECO:0000256" key="1">
    <source>
        <dbReference type="ARBA" id="ARBA00000085"/>
    </source>
</evidence>
<dbReference type="GO" id="GO:0000155">
    <property type="term" value="F:phosphorelay sensor kinase activity"/>
    <property type="evidence" value="ECO:0007669"/>
    <property type="project" value="InterPro"/>
</dbReference>
<accession>A0A857JBL8</accession>
<evidence type="ECO:0000313" key="15">
    <source>
        <dbReference type="Proteomes" id="UP000464787"/>
    </source>
</evidence>
<keyword evidence="8 11" id="KW-1133">Transmembrane helix</keyword>
<feature type="transmembrane region" description="Helical" evidence="11">
    <location>
        <begin position="12"/>
        <end position="33"/>
    </location>
</feature>
<dbReference type="InterPro" id="IPR004358">
    <property type="entry name" value="Sig_transdc_His_kin-like_C"/>
</dbReference>
<dbReference type="Pfam" id="PF02518">
    <property type="entry name" value="HATPase_c"/>
    <property type="match status" value="1"/>
</dbReference>
<dbReference type="SUPFAM" id="SSF55874">
    <property type="entry name" value="ATPase domain of HSP90 chaperone/DNA topoisomerase II/histidine kinase"/>
    <property type="match status" value="1"/>
</dbReference>
<comment type="subcellular location">
    <subcellularLocation>
        <location evidence="2">Membrane</location>
        <topology evidence="2">Multi-pass membrane protein</topology>
    </subcellularLocation>
</comment>
<evidence type="ECO:0000256" key="6">
    <source>
        <dbReference type="ARBA" id="ARBA00022692"/>
    </source>
</evidence>
<dbReference type="RefSeq" id="WP_160554163.1">
    <property type="nucleotide sequence ID" value="NZ_CP047650.1"/>
</dbReference>
<evidence type="ECO:0000259" key="13">
    <source>
        <dbReference type="PROSITE" id="PS50885"/>
    </source>
</evidence>
<keyword evidence="10 11" id="KW-0472">Membrane</keyword>
<evidence type="ECO:0000256" key="4">
    <source>
        <dbReference type="ARBA" id="ARBA00022553"/>
    </source>
</evidence>
<reference evidence="14 15" key="1">
    <citation type="submission" date="2020-01" db="EMBL/GenBank/DDBJ databases">
        <title>Genome sequencing of strain KACC 21265.</title>
        <authorList>
            <person name="Heo J."/>
            <person name="Kim S.-J."/>
            <person name="Kim J.-S."/>
            <person name="Hong S.-B."/>
            <person name="Kwon S.-W."/>
        </authorList>
    </citation>
    <scope>NUCLEOTIDE SEQUENCE [LARGE SCALE GENOMIC DNA]</scope>
    <source>
        <strain evidence="14 15">KACC 21265</strain>
    </source>
</reference>
<dbReference type="EMBL" id="CP047650">
    <property type="protein sequence ID" value="QHJ00353.1"/>
    <property type="molecule type" value="Genomic_DNA"/>
</dbReference>
<dbReference type="CDD" id="cd00075">
    <property type="entry name" value="HATPase"/>
    <property type="match status" value="1"/>
</dbReference>
<keyword evidence="4" id="KW-0597">Phosphoprotein</keyword>
<dbReference type="PROSITE" id="PS50885">
    <property type="entry name" value="HAMP"/>
    <property type="match status" value="1"/>
</dbReference>
<keyword evidence="15" id="KW-1185">Reference proteome</keyword>
<name>A0A857JBL8_9BURK</name>
<dbReference type="AlphaFoldDB" id="A0A857JBL8"/>